<feature type="transmembrane region" description="Helical" evidence="1">
    <location>
        <begin position="67"/>
        <end position="85"/>
    </location>
</feature>
<accession>A0A073JZH9</accession>
<proteinExistence type="predicted"/>
<dbReference type="STRING" id="574376.BAMA_20610"/>
<dbReference type="OrthoDB" id="875405at2"/>
<feature type="transmembrane region" description="Helical" evidence="1">
    <location>
        <begin position="221"/>
        <end position="241"/>
    </location>
</feature>
<dbReference type="eggNOG" id="ENOG502Z9IG">
    <property type="taxonomic scope" value="Bacteria"/>
</dbReference>
<sequence>MEQTLSKKRWISWFAIISVIALSNYLAYTLPVMEPVPKEMALGSLLDFMFVIPVVTYFLVIRKRYSLKYMLPVVVIGYIAAKFIIPSEYMQSYHYLTYAVIAGEVAFVCLQLYIVYKIARKLPKVIQIYKQHKQQSPSFSYAIEKATYQTLPRNRTVDVLLAECKLFYYALFSWRKKVQLSENTFTYHQKTGAIAFYIMIIHGLVIETIGFHFLIHQWSPVVSWVLLALNIYGFLFLLAEIQAIRLNPYRITENEIILQVGLTKKVTVPFHKIKSIHRYKETEQEKKDVFEATIKEFIEEPPTFEITLTEPVQAHFLYGIQREISCIHLNVDDQQKFFHMMKEKIESNT</sequence>
<keyword evidence="3" id="KW-1185">Reference proteome</keyword>
<keyword evidence="1" id="KW-1133">Transmembrane helix</keyword>
<keyword evidence="1" id="KW-0472">Membrane</keyword>
<evidence type="ECO:0000313" key="3">
    <source>
        <dbReference type="Proteomes" id="UP000027822"/>
    </source>
</evidence>
<keyword evidence="1" id="KW-0812">Transmembrane</keyword>
<reference evidence="2 3" key="1">
    <citation type="submission" date="2014-06" db="EMBL/GenBank/DDBJ databases">
        <title>Draft genome sequence of Bacillus manliponensis JCM 15802 (MCCC 1A00708).</title>
        <authorList>
            <person name="Lai Q."/>
            <person name="Liu Y."/>
            <person name="Shao Z."/>
        </authorList>
    </citation>
    <scope>NUCLEOTIDE SEQUENCE [LARGE SCALE GENOMIC DNA]</scope>
    <source>
        <strain evidence="2 3">JCM 15802</strain>
    </source>
</reference>
<feature type="transmembrane region" description="Helical" evidence="1">
    <location>
        <begin position="194"/>
        <end position="215"/>
    </location>
</feature>
<feature type="transmembrane region" description="Helical" evidence="1">
    <location>
        <begin position="40"/>
        <end position="60"/>
    </location>
</feature>
<feature type="transmembrane region" description="Helical" evidence="1">
    <location>
        <begin position="10"/>
        <end position="28"/>
    </location>
</feature>
<comment type="caution">
    <text evidence="2">The sequence shown here is derived from an EMBL/GenBank/DDBJ whole genome shotgun (WGS) entry which is preliminary data.</text>
</comment>
<dbReference type="AlphaFoldDB" id="A0A073JZH9"/>
<dbReference type="RefSeq" id="WP_034638483.1">
    <property type="nucleotide sequence ID" value="NZ_CBCSJC010000015.1"/>
</dbReference>
<protein>
    <submittedName>
        <fullName evidence="2">Membrane protein</fullName>
    </submittedName>
</protein>
<name>A0A073JZH9_9BACI</name>
<evidence type="ECO:0000256" key="1">
    <source>
        <dbReference type="SAM" id="Phobius"/>
    </source>
</evidence>
<dbReference type="Proteomes" id="UP000027822">
    <property type="component" value="Unassembled WGS sequence"/>
</dbReference>
<dbReference type="EMBL" id="JOTN01000006">
    <property type="protein sequence ID" value="KEK19665.1"/>
    <property type="molecule type" value="Genomic_DNA"/>
</dbReference>
<organism evidence="2 3">
    <name type="scientific">Bacillus manliponensis</name>
    <dbReference type="NCBI Taxonomy" id="574376"/>
    <lineage>
        <taxon>Bacteria</taxon>
        <taxon>Bacillati</taxon>
        <taxon>Bacillota</taxon>
        <taxon>Bacilli</taxon>
        <taxon>Bacillales</taxon>
        <taxon>Bacillaceae</taxon>
        <taxon>Bacillus</taxon>
        <taxon>Bacillus cereus group</taxon>
    </lineage>
</organism>
<gene>
    <name evidence="2" type="ORF">BAMA_20610</name>
</gene>
<feature type="transmembrane region" description="Helical" evidence="1">
    <location>
        <begin position="97"/>
        <end position="116"/>
    </location>
</feature>
<evidence type="ECO:0000313" key="2">
    <source>
        <dbReference type="EMBL" id="KEK19665.1"/>
    </source>
</evidence>